<sequence>MPNFKFRARLPPCLDDKSAFAMTKTNAAPTRVSTREGKQTSVFQVVHSTGTKHSNRRKQRSTESTKSKSKKASPIKKILGHSLYNKFYVEYEVKFEDGTKGKVTEFDFKKNPKLLTAYKFKVTNQEDDVNQEYSVEKIIAHRFSNGKPLFLVQWKNFENPVSHTEMWEDELSNCKAILSAYKESENYTDSLKSAKKSKSAKASSKSKASSSKKSRGRPSKSAVSDGEGGEQTLKKKKSKVTSKKAKHAASESPDEEEEEEESSVSKKTPKKSKRAASDSSDDGEAVAKKKSKREDSESNESEEGDEDDVDAKKDEREEEAEDSESGEEEDQSNKKSSRR</sequence>
<evidence type="ECO:0000259" key="2">
    <source>
        <dbReference type="PROSITE" id="PS50013"/>
    </source>
</evidence>
<feature type="compositionally biased region" description="Acidic residues" evidence="1">
    <location>
        <begin position="252"/>
        <end position="262"/>
    </location>
</feature>
<reference evidence="4" key="1">
    <citation type="submission" date="2010-08" db="EMBL/GenBank/DDBJ databases">
        <authorList>
            <consortium name="Caenorhabditis japonica Sequencing Consortium"/>
            <person name="Wilson R.K."/>
        </authorList>
    </citation>
    <scope>NUCLEOTIDE SEQUENCE [LARGE SCALE GENOMIC DNA]</scope>
    <source>
        <strain evidence="4">DF5081</strain>
    </source>
</reference>
<feature type="compositionally biased region" description="Low complexity" evidence="1">
    <location>
        <begin position="200"/>
        <end position="209"/>
    </location>
</feature>
<proteinExistence type="predicted"/>
<dbReference type="FunFam" id="2.40.50.40:FF:000044">
    <property type="entry name" value="C.Elegans Chromodomain protein"/>
    <property type="match status" value="1"/>
</dbReference>
<feature type="compositionally biased region" description="Acidic residues" evidence="1">
    <location>
        <begin position="316"/>
        <end position="330"/>
    </location>
</feature>
<dbReference type="InterPro" id="IPR000953">
    <property type="entry name" value="Chromo/chromo_shadow_dom"/>
</dbReference>
<dbReference type="SUPFAM" id="SSF54160">
    <property type="entry name" value="Chromo domain-like"/>
    <property type="match status" value="1"/>
</dbReference>
<dbReference type="InterPro" id="IPR023780">
    <property type="entry name" value="Chromo_domain"/>
</dbReference>
<name>A0A8R1HUJ6_CAEJA</name>
<feature type="domain" description="Chromo" evidence="2">
    <location>
        <begin position="133"/>
        <end position="193"/>
    </location>
</feature>
<dbReference type="PANTHER" id="PTHR10503:SF7">
    <property type="entry name" value="CHROMO DOMAIN-CONTAINING PROTEIN"/>
    <property type="match status" value="1"/>
</dbReference>
<dbReference type="AlphaFoldDB" id="A0A8R1HUJ6"/>
<dbReference type="OMA" id="SEMWENE"/>
<accession>A0A8R1HUJ6</accession>
<dbReference type="PROSITE" id="PS50013">
    <property type="entry name" value="CHROMO_2"/>
    <property type="match status" value="1"/>
</dbReference>
<protein>
    <submittedName>
        <fullName evidence="3">Chromo domain-containing protein</fullName>
    </submittedName>
</protein>
<feature type="compositionally biased region" description="Polar residues" evidence="1">
    <location>
        <begin position="39"/>
        <end position="52"/>
    </location>
</feature>
<dbReference type="Gene3D" id="2.40.50.40">
    <property type="match status" value="1"/>
</dbReference>
<organism evidence="3 4">
    <name type="scientific">Caenorhabditis japonica</name>
    <dbReference type="NCBI Taxonomy" id="281687"/>
    <lineage>
        <taxon>Eukaryota</taxon>
        <taxon>Metazoa</taxon>
        <taxon>Ecdysozoa</taxon>
        <taxon>Nematoda</taxon>
        <taxon>Chromadorea</taxon>
        <taxon>Rhabditida</taxon>
        <taxon>Rhabditina</taxon>
        <taxon>Rhabditomorpha</taxon>
        <taxon>Rhabditoidea</taxon>
        <taxon>Rhabditidae</taxon>
        <taxon>Peloderinae</taxon>
        <taxon>Caenorhabditis</taxon>
    </lineage>
</organism>
<dbReference type="GO" id="GO:0005637">
    <property type="term" value="C:nuclear inner membrane"/>
    <property type="evidence" value="ECO:0007669"/>
    <property type="project" value="TreeGrafter"/>
</dbReference>
<feature type="compositionally biased region" description="Basic residues" evidence="1">
    <location>
        <begin position="234"/>
        <end position="247"/>
    </location>
</feature>
<dbReference type="InterPro" id="IPR037948">
    <property type="entry name" value="Cec-4"/>
</dbReference>
<reference evidence="3" key="2">
    <citation type="submission" date="2022-06" db="UniProtKB">
        <authorList>
            <consortium name="EnsemblMetazoa"/>
        </authorList>
    </citation>
    <scope>IDENTIFICATION</scope>
    <source>
        <strain evidence="3">DF5081</strain>
    </source>
</reference>
<dbReference type="GO" id="GO:0010468">
    <property type="term" value="P:regulation of gene expression"/>
    <property type="evidence" value="ECO:0007669"/>
    <property type="project" value="TreeGrafter"/>
</dbReference>
<dbReference type="EnsemblMetazoa" id="CJA09162.1">
    <property type="protein sequence ID" value="CJA09162.1"/>
    <property type="gene ID" value="WBGene00128366"/>
</dbReference>
<keyword evidence="4" id="KW-1185">Reference proteome</keyword>
<evidence type="ECO:0000313" key="4">
    <source>
        <dbReference type="Proteomes" id="UP000005237"/>
    </source>
</evidence>
<evidence type="ECO:0000256" key="1">
    <source>
        <dbReference type="SAM" id="MobiDB-lite"/>
    </source>
</evidence>
<feature type="region of interest" description="Disordered" evidence="1">
    <location>
        <begin position="26"/>
        <end position="73"/>
    </location>
</feature>
<dbReference type="InterPro" id="IPR016197">
    <property type="entry name" value="Chromo-like_dom_sf"/>
</dbReference>
<dbReference type="Proteomes" id="UP000005237">
    <property type="component" value="Unassembled WGS sequence"/>
</dbReference>
<dbReference type="PANTHER" id="PTHR10503">
    <property type="entry name" value="HP1 LIKE (HETEROCHROMATIN PROTEIN)-RELATED"/>
    <property type="match status" value="1"/>
</dbReference>
<dbReference type="Pfam" id="PF00385">
    <property type="entry name" value="Chromo"/>
    <property type="match status" value="1"/>
</dbReference>
<dbReference type="SMART" id="SM00298">
    <property type="entry name" value="CHROMO"/>
    <property type="match status" value="1"/>
</dbReference>
<feature type="compositionally biased region" description="Acidic residues" evidence="1">
    <location>
        <begin position="297"/>
        <end position="309"/>
    </location>
</feature>
<feature type="region of interest" description="Disordered" evidence="1">
    <location>
        <begin position="192"/>
        <end position="339"/>
    </location>
</feature>
<dbReference type="GO" id="GO:0097240">
    <property type="term" value="P:chromosome attachment to the nuclear envelope"/>
    <property type="evidence" value="ECO:0007669"/>
    <property type="project" value="InterPro"/>
</dbReference>
<evidence type="ECO:0000313" key="3">
    <source>
        <dbReference type="EnsemblMetazoa" id="CJA09162.1"/>
    </source>
</evidence>